<accession>A0A5B7X3P7</accession>
<feature type="domain" description="Peptidase A2" evidence="3">
    <location>
        <begin position="332"/>
        <end position="415"/>
    </location>
</feature>
<dbReference type="KEGG" id="afla:FHG64_12535"/>
<dbReference type="InterPro" id="IPR001995">
    <property type="entry name" value="Peptidase_A2_cat"/>
</dbReference>
<evidence type="ECO:0000259" key="3">
    <source>
        <dbReference type="PROSITE" id="PS50175"/>
    </source>
</evidence>
<keyword evidence="5" id="KW-1185">Reference proteome</keyword>
<dbReference type="GO" id="GO:0006508">
    <property type="term" value="P:proteolysis"/>
    <property type="evidence" value="ECO:0007669"/>
    <property type="project" value="InterPro"/>
</dbReference>
<dbReference type="InterPro" id="IPR034122">
    <property type="entry name" value="Retropepsin-like_bacterial"/>
</dbReference>
<evidence type="ECO:0000256" key="2">
    <source>
        <dbReference type="SAM" id="SignalP"/>
    </source>
</evidence>
<feature type="chain" id="PRO_5022760680" description="Peptidase A2 domain-containing protein" evidence="2">
    <location>
        <begin position="22"/>
        <end position="434"/>
    </location>
</feature>
<dbReference type="InterPro" id="IPR021109">
    <property type="entry name" value="Peptidase_aspartic_dom_sf"/>
</dbReference>
<dbReference type="RefSeq" id="WP_139066726.1">
    <property type="nucleotide sequence ID" value="NZ_CP040812.1"/>
</dbReference>
<dbReference type="InterPro" id="IPR001969">
    <property type="entry name" value="Aspartic_peptidase_AS"/>
</dbReference>
<dbReference type="PROSITE" id="PS50175">
    <property type="entry name" value="ASP_PROT_RETROV"/>
    <property type="match status" value="1"/>
</dbReference>
<dbReference type="AlphaFoldDB" id="A0A5B7X3P7"/>
<dbReference type="Proteomes" id="UP000309016">
    <property type="component" value="Chromosome"/>
</dbReference>
<dbReference type="EMBL" id="CP040812">
    <property type="protein sequence ID" value="QCY70164.1"/>
    <property type="molecule type" value="Genomic_DNA"/>
</dbReference>
<evidence type="ECO:0000313" key="5">
    <source>
        <dbReference type="Proteomes" id="UP000309016"/>
    </source>
</evidence>
<feature type="signal peptide" evidence="2">
    <location>
        <begin position="1"/>
        <end position="21"/>
    </location>
</feature>
<gene>
    <name evidence="4" type="ORF">FHG64_12535</name>
</gene>
<evidence type="ECO:0000313" key="4">
    <source>
        <dbReference type="EMBL" id="QCY70164.1"/>
    </source>
</evidence>
<keyword evidence="1" id="KW-0378">Hydrolase</keyword>
<name>A0A5B7X3P7_9FLAO</name>
<dbReference type="SUPFAM" id="SSF50630">
    <property type="entry name" value="Acid proteases"/>
    <property type="match status" value="1"/>
</dbReference>
<dbReference type="CDD" id="cd05483">
    <property type="entry name" value="retropepsin_like_bacteria"/>
    <property type="match status" value="1"/>
</dbReference>
<reference evidence="4 5" key="1">
    <citation type="submission" date="2019-06" db="EMBL/GenBank/DDBJ databases">
        <title>Complete genome sequence of Antarcticibacterium flavum KCTC 52984T from an Antarctic marine sediment.</title>
        <authorList>
            <person name="Lee Y.M."/>
            <person name="Shin S.C."/>
        </authorList>
    </citation>
    <scope>NUCLEOTIDE SEQUENCE [LARGE SCALE GENOMIC DNA]</scope>
    <source>
        <strain evidence="4 5">KCTC 52984</strain>
    </source>
</reference>
<dbReference type="Gene3D" id="2.40.70.10">
    <property type="entry name" value="Acid Proteases"/>
    <property type="match status" value="1"/>
</dbReference>
<keyword evidence="2" id="KW-0732">Signal</keyword>
<organism evidence="4 5">
    <name type="scientific">Antarcticibacterium flavum</name>
    <dbReference type="NCBI Taxonomy" id="2058175"/>
    <lineage>
        <taxon>Bacteria</taxon>
        <taxon>Pseudomonadati</taxon>
        <taxon>Bacteroidota</taxon>
        <taxon>Flavobacteriia</taxon>
        <taxon>Flavobacteriales</taxon>
        <taxon>Flavobacteriaceae</taxon>
        <taxon>Antarcticibacterium</taxon>
    </lineage>
</organism>
<protein>
    <recommendedName>
        <fullName evidence="3">Peptidase A2 domain-containing protein</fullName>
    </recommendedName>
</protein>
<evidence type="ECO:0000256" key="1">
    <source>
        <dbReference type="ARBA" id="ARBA00022801"/>
    </source>
</evidence>
<proteinExistence type="predicted"/>
<dbReference type="PROSITE" id="PS00141">
    <property type="entry name" value="ASP_PROTEASE"/>
    <property type="match status" value="1"/>
</dbReference>
<dbReference type="Pfam" id="PF13650">
    <property type="entry name" value="Asp_protease_2"/>
    <property type="match status" value="1"/>
</dbReference>
<dbReference type="GO" id="GO:0004190">
    <property type="term" value="F:aspartic-type endopeptidase activity"/>
    <property type="evidence" value="ECO:0007669"/>
    <property type="project" value="InterPro"/>
</dbReference>
<dbReference type="OrthoDB" id="622881at2"/>
<sequence>MKKHFALLATLLLLLVLFSHSCKSLSSGNTEEEQLVARIDSLIKQKNYFAARDFYKEHYEQLSDLSRQKTGVFLDHAFNRSRLSAEKAENLLLRFEDELTDSAKYRIEALAHINYSREYKYQKAFNSLERLLQDYVHYMTEAEKKNNENTLLIWKALQGQPKQKIRITQTLNVPIIRDKAGLQNLLVSSGNTTKNFIFDTGANLSTITATTAEEFGVKLLQGSFEVNSITGEKILSRMGIAPEIRLGPVIIENALFLVFPDDALAFPQIDFQINGILGFPVLEALGEIQITRDDRLVVPLQQTIAMEQNLALDFLTPLLYLENKRGKGVYTFDTGANKTMLYNIYLLQHQAEYDGTAPDVDYTFGGAGGTTSKKGFYTTFIPVINGKSVAIDSVIVLKEPVTDTNLFYGNLGQDLIQKFDKMIINFDQMFLKFE</sequence>